<dbReference type="InterPro" id="IPR014032">
    <property type="entry name" value="Peptidase_A24A_bac"/>
</dbReference>
<accession>A0A9X2ADS8</accession>
<dbReference type="PRINTS" id="PR00864">
    <property type="entry name" value="PREPILNPTASE"/>
</dbReference>
<protein>
    <submittedName>
        <fullName evidence="5">Type 4 prepilin-like proteins leader peptide-processing enzyme</fullName>
    </submittedName>
</protein>
<keyword evidence="3" id="KW-0472">Membrane</keyword>
<sequence length="182" mass="20371">MSIFYPIVEVMTGILFCITWMQMGLVPEFFISIFASSVFIVLSIIDYESYRLPNIIVMPSTLALLLARFFIHPLGFFSYISGALIGFLLIYAIIIFSKGGMGFGDAKLFLFVGFYVGFSQTIFTLVLASLLGALMGVLFMIMGRLQKRAVIPFGPFIGLSAIVVHLYGTPFITWYMKLIILH</sequence>
<feature type="transmembrane region" description="Helical" evidence="3">
    <location>
        <begin position="153"/>
        <end position="176"/>
    </location>
</feature>
<feature type="transmembrane region" description="Helical" evidence="3">
    <location>
        <begin position="52"/>
        <end position="71"/>
    </location>
</feature>
<comment type="caution">
    <text evidence="5">The sequence shown here is derived from an EMBL/GenBank/DDBJ whole genome shotgun (WGS) entry which is preliminary data.</text>
</comment>
<dbReference type="GO" id="GO:0004190">
    <property type="term" value="F:aspartic-type endopeptidase activity"/>
    <property type="evidence" value="ECO:0007669"/>
    <property type="project" value="InterPro"/>
</dbReference>
<dbReference type="AlphaFoldDB" id="A0A9X2ADS8"/>
<evidence type="ECO:0000313" key="6">
    <source>
        <dbReference type="Proteomes" id="UP001139263"/>
    </source>
</evidence>
<feature type="domain" description="Prepilin type IV endopeptidase peptidase" evidence="4">
    <location>
        <begin position="34"/>
        <end position="137"/>
    </location>
</feature>
<evidence type="ECO:0000259" key="4">
    <source>
        <dbReference type="Pfam" id="PF01478"/>
    </source>
</evidence>
<reference evidence="5" key="1">
    <citation type="submission" date="2022-03" db="EMBL/GenBank/DDBJ databases">
        <title>Draft Genome Sequence of Firmicute Strain S0AB, a Heterotrophic Iron/Sulfur-Oxidizing Extreme Acidophile.</title>
        <authorList>
            <person name="Vergara E."/>
            <person name="Pakostova E."/>
            <person name="Johnson D.B."/>
            <person name="Holmes D.S."/>
        </authorList>
    </citation>
    <scope>NUCLEOTIDE SEQUENCE</scope>
    <source>
        <strain evidence="5">S0AB</strain>
    </source>
</reference>
<keyword evidence="3" id="KW-1133">Transmembrane helix</keyword>
<dbReference type="EMBL" id="JALBUF010000006">
    <property type="protein sequence ID" value="MCI0183790.1"/>
    <property type="molecule type" value="Genomic_DNA"/>
</dbReference>
<dbReference type="GO" id="GO:0005886">
    <property type="term" value="C:plasma membrane"/>
    <property type="evidence" value="ECO:0007669"/>
    <property type="project" value="TreeGrafter"/>
</dbReference>
<comment type="similarity">
    <text evidence="1 2">Belongs to the peptidase A24 family.</text>
</comment>
<dbReference type="Proteomes" id="UP001139263">
    <property type="component" value="Unassembled WGS sequence"/>
</dbReference>
<evidence type="ECO:0000256" key="2">
    <source>
        <dbReference type="RuleBase" id="RU003793"/>
    </source>
</evidence>
<name>A0A9X2ADS8_9BACL</name>
<evidence type="ECO:0000256" key="3">
    <source>
        <dbReference type="SAM" id="Phobius"/>
    </source>
</evidence>
<dbReference type="InterPro" id="IPR000045">
    <property type="entry name" value="Prepilin_IV_endopep_pep"/>
</dbReference>
<organism evidence="5 6">
    <name type="scientific">Sulfoacidibacillus ferrooxidans</name>
    <dbReference type="NCBI Taxonomy" id="2005001"/>
    <lineage>
        <taxon>Bacteria</taxon>
        <taxon>Bacillati</taxon>
        <taxon>Bacillota</taxon>
        <taxon>Bacilli</taxon>
        <taxon>Bacillales</taxon>
        <taxon>Alicyclobacillaceae</taxon>
        <taxon>Sulfoacidibacillus</taxon>
    </lineage>
</organism>
<dbReference type="GO" id="GO:0006465">
    <property type="term" value="P:signal peptide processing"/>
    <property type="evidence" value="ECO:0007669"/>
    <property type="project" value="TreeGrafter"/>
</dbReference>
<dbReference type="PANTHER" id="PTHR30487">
    <property type="entry name" value="TYPE 4 PREPILIN-LIKE PROTEINS LEADER PEPTIDE-PROCESSING ENZYME"/>
    <property type="match status" value="1"/>
</dbReference>
<proteinExistence type="inferred from homology"/>
<dbReference type="Pfam" id="PF01478">
    <property type="entry name" value="Peptidase_A24"/>
    <property type="match status" value="1"/>
</dbReference>
<feature type="transmembrane region" description="Helical" evidence="3">
    <location>
        <begin position="77"/>
        <end position="96"/>
    </location>
</feature>
<dbReference type="InterPro" id="IPR050882">
    <property type="entry name" value="Prepilin_peptidase/N-MTase"/>
</dbReference>
<dbReference type="Gene3D" id="1.20.120.1220">
    <property type="match status" value="1"/>
</dbReference>
<dbReference type="PANTHER" id="PTHR30487:SF0">
    <property type="entry name" value="PREPILIN LEADER PEPTIDASE_N-METHYLTRANSFERASE-RELATED"/>
    <property type="match status" value="1"/>
</dbReference>
<evidence type="ECO:0000313" key="5">
    <source>
        <dbReference type="EMBL" id="MCI0183790.1"/>
    </source>
</evidence>
<gene>
    <name evidence="5" type="primary">comC_2</name>
    <name evidence="5" type="ORF">MM817_02081</name>
</gene>
<feature type="transmembrane region" description="Helical" evidence="3">
    <location>
        <begin position="108"/>
        <end position="141"/>
    </location>
</feature>
<evidence type="ECO:0000256" key="1">
    <source>
        <dbReference type="ARBA" id="ARBA00005801"/>
    </source>
</evidence>
<keyword evidence="3" id="KW-0812">Transmembrane</keyword>
<keyword evidence="6" id="KW-1185">Reference proteome</keyword>